<proteinExistence type="predicted"/>
<sequence length="512" mass="58829">MLIVQNSHQQYQKFVETYLDTLYIQTNQHITLFKKQSYILKFWSADLTGIVHVLKPYYSQASVGIPPKDAVALFRSLLLMSEVGITSISKWVSELRATPIYAIISGFIPACSKPSSYNNYFNSIPGVGTFYDFMKKLIRYDKKLHKSKHKKFKRKPKKKEKKNQKANEPKSTLSERLVKRVLKYGELKLPDTIESILNLILKEVFVKPSLAVGLLGNINKLNVAADGTLVSTSGSPYGKKVCNCKLKLGEKCNCRRKFTDPDAAWGWDSFHEVYVYGHTFHGFTTCDSKYDLPLHLKSVSAARHDSVTGIFHLKEFVDLYSQDIKINSAAYDSAYDCTYFYILNNNYDIAPVIDLNRRKSLNPQCEDPLVVYNDNGKPYTKACGKPLRNWGLISKSFRRKFLFPAQCNNCNKCDVDSKKIHYQKLSSNPRLFCKIERGSEEWKARYTRRSTTERMWDRLKNDFNANHCTVFSRELITVRLFLGAFCSYIDSWAKESKITLFDIFPSLIAVAA</sequence>
<evidence type="ECO:0000313" key="3">
    <source>
        <dbReference type="Proteomes" id="UP000013988"/>
    </source>
</evidence>
<organism evidence="2 3">
    <name type="scientific">Clostridium sartagoforme AAU1</name>
    <dbReference type="NCBI Taxonomy" id="1202534"/>
    <lineage>
        <taxon>Bacteria</taxon>
        <taxon>Bacillati</taxon>
        <taxon>Bacillota</taxon>
        <taxon>Clostridia</taxon>
        <taxon>Eubacteriales</taxon>
        <taxon>Clostridiaceae</taxon>
        <taxon>Clostridium</taxon>
    </lineage>
</organism>
<dbReference type="EMBL" id="ASRV01000126">
    <property type="protein sequence ID" value="EOR25371.1"/>
    <property type="molecule type" value="Genomic_DNA"/>
</dbReference>
<dbReference type="Proteomes" id="UP000013988">
    <property type="component" value="Unassembled WGS sequence"/>
</dbReference>
<feature type="region of interest" description="Disordered" evidence="1">
    <location>
        <begin position="145"/>
        <end position="172"/>
    </location>
</feature>
<dbReference type="PATRIC" id="fig|1202534.3.peg.2036"/>
<dbReference type="RefSeq" id="WP_016207398.1">
    <property type="nucleotide sequence ID" value="NZ_ASRV01000126.1"/>
</dbReference>
<feature type="compositionally biased region" description="Basic residues" evidence="1">
    <location>
        <begin position="145"/>
        <end position="162"/>
    </location>
</feature>
<accession>R9CDV2</accession>
<evidence type="ECO:0000313" key="2">
    <source>
        <dbReference type="EMBL" id="EOR25371.1"/>
    </source>
</evidence>
<reference evidence="2 3" key="1">
    <citation type="submission" date="2013-03" db="EMBL/GenBank/DDBJ databases">
        <title>Whole genome shotgun sequencing of Clostridium sartagoforme AAU1.</title>
        <authorList>
            <person name="Joshi C.G."/>
            <person name="Duggirala S.M."/>
            <person name="Nathani N.M."/>
            <person name="Bhatt V.D."/>
            <person name="Patel A.K."/>
            <person name="Pandya P.R."/>
            <person name="KaPatel J.A."/>
        </authorList>
    </citation>
    <scope>NUCLEOTIDE SEQUENCE [LARGE SCALE GENOMIC DNA]</scope>
    <source>
        <strain evidence="2 3">AAU1</strain>
    </source>
</reference>
<comment type="caution">
    <text evidence="2">The sequence shown here is derived from an EMBL/GenBank/DDBJ whole genome shotgun (WGS) entry which is preliminary data.</text>
</comment>
<evidence type="ECO:0008006" key="4">
    <source>
        <dbReference type="Google" id="ProtNLM"/>
    </source>
</evidence>
<evidence type="ECO:0000256" key="1">
    <source>
        <dbReference type="SAM" id="MobiDB-lite"/>
    </source>
</evidence>
<keyword evidence="3" id="KW-1185">Reference proteome</keyword>
<name>R9CDV2_9CLOT</name>
<gene>
    <name evidence="2" type="ORF">A500_10250</name>
</gene>
<protein>
    <recommendedName>
        <fullName evidence="4">Transposase</fullName>
    </recommendedName>
</protein>
<dbReference type="AlphaFoldDB" id="R9CDV2"/>